<organism evidence="2 3">
    <name type="scientific">Peptococcus simiae</name>
    <dbReference type="NCBI Taxonomy" id="1643805"/>
    <lineage>
        <taxon>Bacteria</taxon>
        <taxon>Bacillati</taxon>
        <taxon>Bacillota</taxon>
        <taxon>Clostridia</taxon>
        <taxon>Eubacteriales</taxon>
        <taxon>Peptococcaceae</taxon>
        <taxon>Peptococcus</taxon>
    </lineage>
</organism>
<keyword evidence="1" id="KW-1133">Transmembrane helix</keyword>
<sequence>MKVIGVALMTCASIFLFVMSVGLVEDPTVSLWITTPISLLSMVGIFIGLAAFRIIEFRPYLHLSESQRK</sequence>
<dbReference type="EMBL" id="JBJUVG010000011">
    <property type="protein sequence ID" value="MFM9414206.1"/>
    <property type="molecule type" value="Genomic_DNA"/>
</dbReference>
<protein>
    <submittedName>
        <fullName evidence="2">Uncharacterized protein</fullName>
    </submittedName>
</protein>
<keyword evidence="1" id="KW-0812">Transmembrane</keyword>
<gene>
    <name evidence="2" type="ORF">ACKQTC_07475</name>
</gene>
<keyword evidence="3" id="KW-1185">Reference proteome</keyword>
<dbReference type="Proteomes" id="UP001631949">
    <property type="component" value="Unassembled WGS sequence"/>
</dbReference>
<proteinExistence type="predicted"/>
<name>A0ABW9H2H4_9FIRM</name>
<keyword evidence="1" id="KW-0472">Membrane</keyword>
<evidence type="ECO:0000313" key="3">
    <source>
        <dbReference type="Proteomes" id="UP001631949"/>
    </source>
</evidence>
<dbReference type="RefSeq" id="WP_408977820.1">
    <property type="nucleotide sequence ID" value="NZ_JBJUVG010000011.1"/>
</dbReference>
<evidence type="ECO:0000313" key="2">
    <source>
        <dbReference type="EMBL" id="MFM9414206.1"/>
    </source>
</evidence>
<reference evidence="2 3" key="1">
    <citation type="journal article" date="2016" name="Int. J. Syst. Evol. Microbiol.">
        <title>Peptococcus simiae sp. nov., isolated from rhesus macaque faeces and emended description of the genus Peptococcus.</title>
        <authorList>
            <person name="Shkoporov A.N."/>
            <person name="Efimov B.A."/>
            <person name="Kondova I."/>
            <person name="Ouwerling B."/>
            <person name="Chaplin A.V."/>
            <person name="Shcherbakova V.A."/>
            <person name="Langermans J.A.M."/>
        </authorList>
    </citation>
    <scope>NUCLEOTIDE SEQUENCE [LARGE SCALE GENOMIC DNA]</scope>
    <source>
        <strain evidence="2 3">M108</strain>
    </source>
</reference>
<evidence type="ECO:0000256" key="1">
    <source>
        <dbReference type="SAM" id="Phobius"/>
    </source>
</evidence>
<comment type="caution">
    <text evidence="2">The sequence shown here is derived from an EMBL/GenBank/DDBJ whole genome shotgun (WGS) entry which is preliminary data.</text>
</comment>
<feature type="transmembrane region" description="Helical" evidence="1">
    <location>
        <begin position="30"/>
        <end position="52"/>
    </location>
</feature>
<accession>A0ABW9H2H4</accession>